<dbReference type="EMBL" id="JAZBJZ010000008">
    <property type="protein sequence ID" value="MEE3715842.1"/>
    <property type="molecule type" value="Genomic_DNA"/>
</dbReference>
<comment type="caution">
    <text evidence="1">The sequence shown here is derived from an EMBL/GenBank/DDBJ whole genome shotgun (WGS) entry which is preliminary data.</text>
</comment>
<name>A0AAW9PQX7_9CYAN</name>
<dbReference type="RefSeq" id="WP_330482266.1">
    <property type="nucleotide sequence ID" value="NZ_JAZBJZ010000008.1"/>
</dbReference>
<protein>
    <submittedName>
        <fullName evidence="1">Uncharacterized protein</fullName>
    </submittedName>
</protein>
<organism evidence="1 2">
    <name type="scientific">Tumidithrix elongata BACA0141</name>
    <dbReference type="NCBI Taxonomy" id="2716417"/>
    <lineage>
        <taxon>Bacteria</taxon>
        <taxon>Bacillati</taxon>
        <taxon>Cyanobacteriota</taxon>
        <taxon>Cyanophyceae</taxon>
        <taxon>Pseudanabaenales</taxon>
        <taxon>Pseudanabaenaceae</taxon>
        <taxon>Tumidithrix</taxon>
        <taxon>Tumidithrix elongata</taxon>
    </lineage>
</organism>
<dbReference type="Proteomes" id="UP001333818">
    <property type="component" value="Unassembled WGS sequence"/>
</dbReference>
<gene>
    <name evidence="1" type="ORF">V2H45_03675</name>
</gene>
<dbReference type="AlphaFoldDB" id="A0AAW9PQX7"/>
<evidence type="ECO:0000313" key="2">
    <source>
        <dbReference type="Proteomes" id="UP001333818"/>
    </source>
</evidence>
<sequence>MTYSFTLAPRYRLDDESIWLEGIDPSRNYWIAVNGESKLTVAIAGLVAKSFEHFKNIILSFRALQAGETLTIERTAGDCVIHCVGQNCYAIADTVNGAPVWHLFDRETLESLLMTAHPNWLCSEKDLELGRKMLMRSWQQAVAA</sequence>
<reference evidence="1" key="1">
    <citation type="submission" date="2024-01" db="EMBL/GenBank/DDBJ databases">
        <title>Bank of Algae and Cyanobacteria of the Azores (BACA) strain genomes.</title>
        <authorList>
            <person name="Luz R."/>
            <person name="Cordeiro R."/>
            <person name="Fonseca A."/>
            <person name="Goncalves V."/>
        </authorList>
    </citation>
    <scope>NUCLEOTIDE SEQUENCE</scope>
    <source>
        <strain evidence="1">BACA0141</strain>
    </source>
</reference>
<evidence type="ECO:0000313" key="1">
    <source>
        <dbReference type="EMBL" id="MEE3715842.1"/>
    </source>
</evidence>
<keyword evidence="2" id="KW-1185">Reference proteome</keyword>
<proteinExistence type="predicted"/>
<accession>A0AAW9PQX7</accession>